<dbReference type="InterPro" id="IPR036812">
    <property type="entry name" value="NAD(P)_OxRdtase_dom_sf"/>
</dbReference>
<dbReference type="Gene3D" id="3.20.20.100">
    <property type="entry name" value="NADP-dependent oxidoreductase domain"/>
    <property type="match status" value="1"/>
</dbReference>
<dbReference type="AlphaFoldDB" id="A0A641APU1"/>
<dbReference type="Pfam" id="PF00248">
    <property type="entry name" value="Aldo_ket_red"/>
    <property type="match status" value="1"/>
</dbReference>
<name>A0A641APU1_9ACTN</name>
<dbReference type="CDD" id="cd19086">
    <property type="entry name" value="AKR_AKR11C1"/>
    <property type="match status" value="1"/>
</dbReference>
<comment type="caution">
    <text evidence="2">The sequence shown here is derived from an EMBL/GenBank/DDBJ whole genome shotgun (WGS) entry which is preliminary data.</text>
</comment>
<dbReference type="RefSeq" id="WP_129183272.1">
    <property type="nucleotide sequence ID" value="NZ_JAGIOG010000001.1"/>
</dbReference>
<proteinExistence type="predicted"/>
<accession>A0A641APU1</accession>
<dbReference type="SUPFAM" id="SSF51430">
    <property type="entry name" value="NAD(P)-linked oxidoreductase"/>
    <property type="match status" value="1"/>
</dbReference>
<gene>
    <name evidence="2" type="ORF">ESP62_006930</name>
</gene>
<sequence>MDTRTLGRTGRDVSVVGLGTWQLGADWGDVSHEDAVAVLDAAVDEGVTFFDTADVYGDGRSEQIIGEYLRSRPELDVFVATKMGRRGEQVTDSFTMDNFRTWTDRSRGNLGVETLDLVQLHCPPSAVFADDRVFDALDTLVDEKVMAAYGVSVETVDEALTAIARPHVASVQIILNVFRLKPLDEVLPAAREAGVGIIARVPLASGLLSGRYTEQTTFAADDHRTYNRSGEAFDVGETFSGVDFATGVAAAREFGALVPSGVRPSEAAIAWILAQDGVTAAIPGARNVEQARGNAAAAAVDLPDGFDADVHEIYDRLLRAEIHPRW</sequence>
<evidence type="ECO:0000313" key="2">
    <source>
        <dbReference type="EMBL" id="KAA1378112.1"/>
    </source>
</evidence>
<dbReference type="PANTHER" id="PTHR43312">
    <property type="entry name" value="D-THREO-ALDOSE 1-DEHYDROGENASE"/>
    <property type="match status" value="1"/>
</dbReference>
<organism evidence="2 3">
    <name type="scientific">Aeromicrobium fastidiosum</name>
    <dbReference type="NCBI Taxonomy" id="52699"/>
    <lineage>
        <taxon>Bacteria</taxon>
        <taxon>Bacillati</taxon>
        <taxon>Actinomycetota</taxon>
        <taxon>Actinomycetes</taxon>
        <taxon>Propionibacteriales</taxon>
        <taxon>Nocardioidaceae</taxon>
        <taxon>Aeromicrobium</taxon>
    </lineage>
</organism>
<feature type="domain" description="NADP-dependent oxidoreductase" evidence="1">
    <location>
        <begin position="16"/>
        <end position="313"/>
    </location>
</feature>
<dbReference type="InterPro" id="IPR053135">
    <property type="entry name" value="AKR2_Oxidoreductase"/>
</dbReference>
<evidence type="ECO:0000259" key="1">
    <source>
        <dbReference type="Pfam" id="PF00248"/>
    </source>
</evidence>
<dbReference type="Proteomes" id="UP001515100">
    <property type="component" value="Unassembled WGS sequence"/>
</dbReference>
<evidence type="ECO:0000313" key="3">
    <source>
        <dbReference type="Proteomes" id="UP001515100"/>
    </source>
</evidence>
<reference evidence="2" key="1">
    <citation type="submission" date="2019-09" db="EMBL/GenBank/DDBJ databases">
        <authorList>
            <person name="Li J."/>
        </authorList>
    </citation>
    <scope>NUCLEOTIDE SEQUENCE [LARGE SCALE GENOMIC DNA]</scope>
    <source>
        <strain evidence="2">NRBC 14897</strain>
    </source>
</reference>
<dbReference type="InterPro" id="IPR023210">
    <property type="entry name" value="NADP_OxRdtase_dom"/>
</dbReference>
<dbReference type="EMBL" id="SDPP02000002">
    <property type="protein sequence ID" value="KAA1378112.1"/>
    <property type="molecule type" value="Genomic_DNA"/>
</dbReference>
<dbReference type="OrthoDB" id="3664926at2"/>
<protein>
    <submittedName>
        <fullName evidence="2">Aldo/keto reductase</fullName>
    </submittedName>
</protein>
<keyword evidence="3" id="KW-1185">Reference proteome</keyword>
<dbReference type="PANTHER" id="PTHR43312:SF1">
    <property type="entry name" value="NADP-DEPENDENT OXIDOREDUCTASE DOMAIN-CONTAINING PROTEIN"/>
    <property type="match status" value="1"/>
</dbReference>